<protein>
    <submittedName>
        <fullName evidence="2">Uncharacterized protein</fullName>
    </submittedName>
</protein>
<keyword evidence="3" id="KW-1185">Reference proteome</keyword>
<gene>
    <name evidence="2" type="ORF">GP486_002898</name>
</gene>
<sequence length="88" mass="9565">MAGKAPRDTPIPIPTLAPEQSLLLLFDTEKGDTEGVEGEAAAEDVAEDEAADPMILAMWTPSARSQQEILNWPQQKPPSLHWTIITSV</sequence>
<name>A0A9P8LE43_9PEZI</name>
<reference evidence="2" key="1">
    <citation type="submission" date="2021-03" db="EMBL/GenBank/DDBJ databases">
        <title>Comparative genomics and phylogenomic investigation of the class Geoglossomycetes provide insights into ecological specialization and systematics.</title>
        <authorList>
            <person name="Melie T."/>
            <person name="Pirro S."/>
            <person name="Miller A.N."/>
            <person name="Quandt A."/>
        </authorList>
    </citation>
    <scope>NUCLEOTIDE SEQUENCE</scope>
    <source>
        <strain evidence="2">CAQ_001_2017</strain>
    </source>
</reference>
<feature type="non-terminal residue" evidence="2">
    <location>
        <position position="88"/>
    </location>
</feature>
<evidence type="ECO:0000256" key="1">
    <source>
        <dbReference type="SAM" id="MobiDB-lite"/>
    </source>
</evidence>
<dbReference type="EMBL" id="JAGHQM010000355">
    <property type="protein sequence ID" value="KAH0562413.1"/>
    <property type="molecule type" value="Genomic_DNA"/>
</dbReference>
<organism evidence="2 3">
    <name type="scientific">Trichoglossum hirsutum</name>
    <dbReference type="NCBI Taxonomy" id="265104"/>
    <lineage>
        <taxon>Eukaryota</taxon>
        <taxon>Fungi</taxon>
        <taxon>Dikarya</taxon>
        <taxon>Ascomycota</taxon>
        <taxon>Pezizomycotina</taxon>
        <taxon>Geoglossomycetes</taxon>
        <taxon>Geoglossales</taxon>
        <taxon>Geoglossaceae</taxon>
        <taxon>Trichoglossum</taxon>
    </lineage>
</organism>
<feature type="region of interest" description="Disordered" evidence="1">
    <location>
        <begin position="29"/>
        <end position="48"/>
    </location>
</feature>
<proteinExistence type="predicted"/>
<dbReference type="AlphaFoldDB" id="A0A9P8LE43"/>
<accession>A0A9P8LE43</accession>
<comment type="caution">
    <text evidence="2">The sequence shown here is derived from an EMBL/GenBank/DDBJ whole genome shotgun (WGS) entry which is preliminary data.</text>
</comment>
<evidence type="ECO:0000313" key="3">
    <source>
        <dbReference type="Proteomes" id="UP000750711"/>
    </source>
</evidence>
<feature type="compositionally biased region" description="Acidic residues" evidence="1">
    <location>
        <begin position="34"/>
        <end position="48"/>
    </location>
</feature>
<evidence type="ECO:0000313" key="2">
    <source>
        <dbReference type="EMBL" id="KAH0562413.1"/>
    </source>
</evidence>
<dbReference type="Proteomes" id="UP000750711">
    <property type="component" value="Unassembled WGS sequence"/>
</dbReference>